<evidence type="ECO:0000259" key="1">
    <source>
        <dbReference type="Pfam" id="PF09851"/>
    </source>
</evidence>
<dbReference type="Pfam" id="PF09851">
    <property type="entry name" value="SHOCT"/>
    <property type="match status" value="1"/>
</dbReference>
<organism evidence="2 3">
    <name type="scientific">Roseburia intestinalis</name>
    <dbReference type="NCBI Taxonomy" id="166486"/>
    <lineage>
        <taxon>Bacteria</taxon>
        <taxon>Bacillati</taxon>
        <taxon>Bacillota</taxon>
        <taxon>Clostridia</taxon>
        <taxon>Lachnospirales</taxon>
        <taxon>Lachnospiraceae</taxon>
        <taxon>Roseburia</taxon>
    </lineage>
</organism>
<gene>
    <name evidence="2" type="ORF">GCK47_04625</name>
</gene>
<dbReference type="EMBL" id="WGGT01000004">
    <property type="protein sequence ID" value="MVQ45002.1"/>
    <property type="molecule type" value="Genomic_DNA"/>
</dbReference>
<comment type="caution">
    <text evidence="2">The sequence shown here is derived from an EMBL/GenBank/DDBJ whole genome shotgun (WGS) entry which is preliminary data.</text>
</comment>
<dbReference type="AlphaFoldDB" id="A0A6L6XDM1"/>
<proteinExistence type="predicted"/>
<name>A0A6L6XDM1_9FIRM</name>
<sequence>MREDTKKCIQEFQIKTFGNAKNIEKAETLVDANEVIRYIAPTNIITLSTSSLKKEKFPGIVILTNNRVIFDFQVLNNNHSEIFSVSEIRSIESSGNSLTGGHIIIHTISKDFDFLVTYKKDIIQNIQRTFDAIRATATQKPIQQTTTISEADELAKFKKLLDQGIITEEEFDAKKKQILSL</sequence>
<dbReference type="Proteomes" id="UP000479531">
    <property type="component" value="Unassembled WGS sequence"/>
</dbReference>
<reference evidence="2 3" key="1">
    <citation type="submission" date="2019-10" db="EMBL/GenBank/DDBJ databases">
        <title>Roseburia spp. ameliorate alcoholic fatty liver via restoration of gut barrier function.</title>
        <authorList>
            <person name="Seo B."/>
            <person name="Ko G."/>
        </authorList>
    </citation>
    <scope>NUCLEOTIDE SEQUENCE [LARGE SCALE GENOMIC DNA]</scope>
    <source>
        <strain evidence="2 3">SNUG30017</strain>
    </source>
</reference>
<dbReference type="InterPro" id="IPR018649">
    <property type="entry name" value="SHOCT"/>
</dbReference>
<feature type="domain" description="SHOCT" evidence="1">
    <location>
        <begin position="152"/>
        <end position="179"/>
    </location>
</feature>
<evidence type="ECO:0000313" key="2">
    <source>
        <dbReference type="EMBL" id="MVQ45002.1"/>
    </source>
</evidence>
<protein>
    <recommendedName>
        <fullName evidence="1">SHOCT domain-containing protein</fullName>
    </recommendedName>
</protein>
<dbReference type="RefSeq" id="WP_157350143.1">
    <property type="nucleotide sequence ID" value="NZ_WGGT01000004.1"/>
</dbReference>
<accession>A0A6L6XDM1</accession>
<evidence type="ECO:0000313" key="3">
    <source>
        <dbReference type="Proteomes" id="UP000479531"/>
    </source>
</evidence>